<sequence>MSSYSTTATATYILQKYSRSCLSLKDQHSSEWQHFTNPTIKLVLDIKKSSNAELESVRLRIVWTMSASNCSVDQPNEIFFEDVDLLSFSAPSLRDQVQGLPLKAVYRDNIVGIRYLTSRGPPIASYRRFQIVFTTPSETSQFIDSISSVCPCKSNPLPESTTQTHYSAVAGPWHPGPVSYPTHTAATVDHRSGSLLHQPAPQNILRSGPTFMASSPPGRTEHFTPPLPPQISNTTTVASHFQGNSAQVGSHWSATSSSSQQHEVSSSQTSGGMSKDALLSSSQALTPHSGPLVVQPSSTVDVVDVHSSEPGKVSVAYAQAANPATSNTAVSSHATFTDAGTQTSGPFFSALREATSLDSLSHEELEKLVGDVIREDRFVDLMEHLSTMWRVKGYMQIH</sequence>
<dbReference type="OrthoDB" id="3364736at2759"/>
<dbReference type="AlphaFoldDB" id="A0A4S8M189"/>
<organism evidence="2 3">
    <name type="scientific">Dendrothele bispora (strain CBS 962.96)</name>
    <dbReference type="NCBI Taxonomy" id="1314807"/>
    <lineage>
        <taxon>Eukaryota</taxon>
        <taxon>Fungi</taxon>
        <taxon>Dikarya</taxon>
        <taxon>Basidiomycota</taxon>
        <taxon>Agaricomycotina</taxon>
        <taxon>Agaricomycetes</taxon>
        <taxon>Agaricomycetidae</taxon>
        <taxon>Agaricales</taxon>
        <taxon>Agaricales incertae sedis</taxon>
        <taxon>Dendrothele</taxon>
    </lineage>
</organism>
<keyword evidence="3" id="KW-1185">Reference proteome</keyword>
<proteinExistence type="predicted"/>
<dbReference type="InterPro" id="IPR004354">
    <property type="entry name" value="Meiotic_Rec114"/>
</dbReference>
<dbReference type="EMBL" id="ML179201">
    <property type="protein sequence ID" value="THU95378.1"/>
    <property type="molecule type" value="Genomic_DNA"/>
</dbReference>
<gene>
    <name evidence="2" type="ORF">K435DRAFT_859608</name>
</gene>
<dbReference type="Proteomes" id="UP000297245">
    <property type="component" value="Unassembled WGS sequence"/>
</dbReference>
<feature type="compositionally biased region" description="Low complexity" evidence="1">
    <location>
        <begin position="250"/>
        <end position="270"/>
    </location>
</feature>
<evidence type="ECO:0000313" key="3">
    <source>
        <dbReference type="Proteomes" id="UP000297245"/>
    </source>
</evidence>
<evidence type="ECO:0000256" key="1">
    <source>
        <dbReference type="SAM" id="MobiDB-lite"/>
    </source>
</evidence>
<feature type="compositionally biased region" description="Polar residues" evidence="1">
    <location>
        <begin position="230"/>
        <end position="248"/>
    </location>
</feature>
<name>A0A4S8M189_DENBC</name>
<dbReference type="Pfam" id="PF03525">
    <property type="entry name" value="Meiotic_rec114"/>
    <property type="match status" value="1"/>
</dbReference>
<reference evidence="2 3" key="1">
    <citation type="journal article" date="2019" name="Nat. Ecol. Evol.">
        <title>Megaphylogeny resolves global patterns of mushroom evolution.</title>
        <authorList>
            <person name="Varga T."/>
            <person name="Krizsan K."/>
            <person name="Foldi C."/>
            <person name="Dima B."/>
            <person name="Sanchez-Garcia M."/>
            <person name="Sanchez-Ramirez S."/>
            <person name="Szollosi G.J."/>
            <person name="Szarkandi J.G."/>
            <person name="Papp V."/>
            <person name="Albert L."/>
            <person name="Andreopoulos W."/>
            <person name="Angelini C."/>
            <person name="Antonin V."/>
            <person name="Barry K.W."/>
            <person name="Bougher N.L."/>
            <person name="Buchanan P."/>
            <person name="Buyck B."/>
            <person name="Bense V."/>
            <person name="Catcheside P."/>
            <person name="Chovatia M."/>
            <person name="Cooper J."/>
            <person name="Damon W."/>
            <person name="Desjardin D."/>
            <person name="Finy P."/>
            <person name="Geml J."/>
            <person name="Haridas S."/>
            <person name="Hughes K."/>
            <person name="Justo A."/>
            <person name="Karasinski D."/>
            <person name="Kautmanova I."/>
            <person name="Kiss B."/>
            <person name="Kocsube S."/>
            <person name="Kotiranta H."/>
            <person name="LaButti K.M."/>
            <person name="Lechner B.E."/>
            <person name="Liimatainen K."/>
            <person name="Lipzen A."/>
            <person name="Lukacs Z."/>
            <person name="Mihaltcheva S."/>
            <person name="Morgado L.N."/>
            <person name="Niskanen T."/>
            <person name="Noordeloos M.E."/>
            <person name="Ohm R.A."/>
            <person name="Ortiz-Santana B."/>
            <person name="Ovrebo C."/>
            <person name="Racz N."/>
            <person name="Riley R."/>
            <person name="Savchenko A."/>
            <person name="Shiryaev A."/>
            <person name="Soop K."/>
            <person name="Spirin V."/>
            <person name="Szebenyi C."/>
            <person name="Tomsovsky M."/>
            <person name="Tulloss R.E."/>
            <person name="Uehling J."/>
            <person name="Grigoriev I.V."/>
            <person name="Vagvolgyi C."/>
            <person name="Papp T."/>
            <person name="Martin F.M."/>
            <person name="Miettinen O."/>
            <person name="Hibbett D.S."/>
            <person name="Nagy L.G."/>
        </authorList>
    </citation>
    <scope>NUCLEOTIDE SEQUENCE [LARGE SCALE GENOMIC DNA]</scope>
    <source>
        <strain evidence="2 3">CBS 962.96</strain>
    </source>
</reference>
<accession>A0A4S8M189</accession>
<dbReference type="GO" id="GO:0007131">
    <property type="term" value="P:reciprocal meiotic recombination"/>
    <property type="evidence" value="ECO:0007669"/>
    <property type="project" value="InterPro"/>
</dbReference>
<protein>
    <submittedName>
        <fullName evidence="2">Uncharacterized protein</fullName>
    </submittedName>
</protein>
<evidence type="ECO:0000313" key="2">
    <source>
        <dbReference type="EMBL" id="THU95378.1"/>
    </source>
</evidence>
<feature type="region of interest" description="Disordered" evidence="1">
    <location>
        <begin position="194"/>
        <end position="277"/>
    </location>
</feature>